<protein>
    <recommendedName>
        <fullName evidence="4">Secreted protein</fullName>
    </recommendedName>
</protein>
<reference evidence="3" key="3">
    <citation type="submission" date="2018-12" db="EMBL/GenBank/DDBJ databases">
        <title>G10K-VGP greater horseshoe bat female genome, primary haplotype.</title>
        <authorList>
            <person name="Teeling E."/>
            <person name="Myers G."/>
            <person name="Vernes S."/>
            <person name="Pippel M."/>
            <person name="Winkler S."/>
            <person name="Fedrigo O."/>
            <person name="Rhie A."/>
            <person name="Koren S."/>
            <person name="Phillippy A."/>
            <person name="Lewin H."/>
            <person name="Damas J."/>
            <person name="Howe K."/>
            <person name="Mountcastle J."/>
            <person name="Jarvis E.D."/>
        </authorList>
    </citation>
    <scope>NUCLEOTIDE SEQUENCE [LARGE SCALE GENOMIC DNA]</scope>
</reference>
<dbReference type="OMA" id="VQWNGPR"/>
<reference evidence="2" key="5">
    <citation type="submission" date="2025-09" db="UniProtKB">
        <authorList>
            <consortium name="Ensembl"/>
        </authorList>
    </citation>
    <scope>IDENTIFICATION</scope>
</reference>
<evidence type="ECO:0000313" key="3">
    <source>
        <dbReference type="Proteomes" id="UP000472240"/>
    </source>
</evidence>
<accession>A0A671FSZ6</accession>
<reference evidence="2 3" key="1">
    <citation type="journal article" date="2015" name="Annu Rev Anim Biosci">
        <title>The Genome 10K Project: a way forward.</title>
        <authorList>
            <person name="Koepfli K.P."/>
            <person name="Paten B."/>
            <person name="O'Brien S.J."/>
            <person name="Koepfli K.P."/>
            <person name="Paten B."/>
            <person name="Antunes A."/>
            <person name="Belov K."/>
            <person name="Bustamante C."/>
            <person name="Castoe T.A."/>
            <person name="Clawson H."/>
            <person name="Crawford A.J."/>
            <person name="Diekhans M."/>
            <person name="Distel D."/>
            <person name="Durbin R."/>
            <person name="Earl D."/>
            <person name="Fujita M.K."/>
            <person name="Gamble T."/>
            <person name="Georges A."/>
            <person name="Gemmell N."/>
            <person name="Gilbert M.T."/>
            <person name="Graves J.M."/>
            <person name="Green R.E."/>
            <person name="Hickey G."/>
            <person name="Jarvis E.D."/>
            <person name="Johnson W."/>
            <person name="Komissarov A."/>
            <person name="Korf I."/>
            <person name="Kuhn R."/>
            <person name="Larkin D.M."/>
            <person name="Lewin H."/>
            <person name="Lopez J.V."/>
            <person name="Ma J."/>
            <person name="Marques-Bonet T."/>
            <person name="Miller W."/>
            <person name="Murphy R."/>
            <person name="Pevzner P."/>
            <person name="Shapiro B."/>
            <person name="Steiner C."/>
            <person name="Tamazian G."/>
            <person name="Venkatesh B."/>
            <person name="Wang J."/>
            <person name="Wayne R."/>
            <person name="Wiley E."/>
            <person name="Yang H."/>
            <person name="Zhang G."/>
            <person name="Haussler D."/>
            <person name="Ryder O."/>
            <person name="O'Brien S.J."/>
        </authorList>
    </citation>
    <scope>NUCLEOTIDE SEQUENCE</scope>
</reference>
<keyword evidence="3" id="KW-1185">Reference proteome</keyword>
<dbReference type="Ensembl" id="ENSRFET00010031344.1">
    <property type="protein sequence ID" value="ENSRFEP00010028870.1"/>
    <property type="gene ID" value="ENSRFEG00010019164.1"/>
</dbReference>
<feature type="signal peptide" evidence="1">
    <location>
        <begin position="1"/>
        <end position="18"/>
    </location>
</feature>
<evidence type="ECO:0000313" key="2">
    <source>
        <dbReference type="Ensembl" id="ENSRFEP00010028870.1"/>
    </source>
</evidence>
<evidence type="ECO:0000256" key="1">
    <source>
        <dbReference type="SAM" id="SignalP"/>
    </source>
</evidence>
<dbReference type="GeneTree" id="ENSGT01030000234871"/>
<reference evidence="2 3" key="2">
    <citation type="journal article" date="2018" name="Annu Rev Anim Biosci">
        <title>Bat Biology, Genomes, and the Bat1K Project: To Generate Chromosome-Level Genomes for All Living Bat Species.</title>
        <authorList>
            <person name="Teeling E.C."/>
            <person name="Vernes S.C."/>
            <person name="Davalos L.M."/>
            <person name="Ray D.A."/>
            <person name="Gilbert M.T.P."/>
            <person name="Myers E."/>
        </authorList>
    </citation>
    <scope>NUCLEOTIDE SEQUENCE</scope>
</reference>
<keyword evidence="1" id="KW-0732">Signal</keyword>
<organism evidence="2 3">
    <name type="scientific">Rhinolophus ferrumequinum</name>
    <name type="common">Greater horseshoe bat</name>
    <dbReference type="NCBI Taxonomy" id="59479"/>
    <lineage>
        <taxon>Eukaryota</taxon>
        <taxon>Metazoa</taxon>
        <taxon>Chordata</taxon>
        <taxon>Craniata</taxon>
        <taxon>Vertebrata</taxon>
        <taxon>Euteleostomi</taxon>
        <taxon>Mammalia</taxon>
        <taxon>Eutheria</taxon>
        <taxon>Laurasiatheria</taxon>
        <taxon>Chiroptera</taxon>
        <taxon>Yinpterochiroptera</taxon>
        <taxon>Rhinolophoidea</taxon>
        <taxon>Rhinolophidae</taxon>
        <taxon>Rhinolophinae</taxon>
        <taxon>Rhinolophus</taxon>
    </lineage>
</organism>
<evidence type="ECO:0008006" key="4">
    <source>
        <dbReference type="Google" id="ProtNLM"/>
    </source>
</evidence>
<feature type="chain" id="PRO_5025596987" description="Secreted protein" evidence="1">
    <location>
        <begin position="19"/>
        <end position="140"/>
    </location>
</feature>
<sequence length="140" mass="16038">MCTCSALFWLNAFSQTLTLPVWMRLCRSSWLGLANAFSQVSHLNTLGFWELKDGPAWWPAGGIPTLRWVARLKAFLHAGHTWMRSRPWAALLCCSSMADDVKVRPHSRHWCSRPSFSGWLPWARLAETSVTWSGSDQRLY</sequence>
<dbReference type="Proteomes" id="UP000472240">
    <property type="component" value="Chromosome 19"/>
</dbReference>
<name>A0A671FSZ6_RHIFE</name>
<reference evidence="2" key="4">
    <citation type="submission" date="2025-08" db="UniProtKB">
        <authorList>
            <consortium name="Ensembl"/>
        </authorList>
    </citation>
    <scope>IDENTIFICATION</scope>
</reference>
<dbReference type="InParanoid" id="A0A671FSZ6"/>
<dbReference type="AlphaFoldDB" id="A0A671FSZ6"/>
<proteinExistence type="predicted"/>